<accession>A0A386PQU1</accession>
<keyword evidence="3" id="KW-1185">Reference proteome</keyword>
<feature type="transmembrane region" description="Helical" evidence="1">
    <location>
        <begin position="395"/>
        <end position="416"/>
    </location>
</feature>
<feature type="transmembrane region" description="Helical" evidence="1">
    <location>
        <begin position="467"/>
        <end position="490"/>
    </location>
</feature>
<feature type="transmembrane region" description="Helical" evidence="1">
    <location>
        <begin position="238"/>
        <end position="260"/>
    </location>
</feature>
<dbReference type="OrthoDB" id="2176387at2"/>
<feature type="transmembrane region" description="Helical" evidence="1">
    <location>
        <begin position="72"/>
        <end position="96"/>
    </location>
</feature>
<feature type="transmembrane region" description="Helical" evidence="1">
    <location>
        <begin position="496"/>
        <end position="516"/>
    </location>
</feature>
<dbReference type="Proteomes" id="UP000267208">
    <property type="component" value="Chromosome"/>
</dbReference>
<name>A0A386PQU1_9LACO</name>
<protein>
    <submittedName>
        <fullName evidence="2">ABC transporter permease</fullName>
    </submittedName>
</protein>
<keyword evidence="1" id="KW-0812">Transmembrane</keyword>
<evidence type="ECO:0000313" key="2">
    <source>
        <dbReference type="EMBL" id="AYE38311.1"/>
    </source>
</evidence>
<feature type="transmembrane region" description="Helical" evidence="1">
    <location>
        <begin position="187"/>
        <end position="207"/>
    </location>
</feature>
<dbReference type="EMBL" id="CP031933">
    <property type="protein sequence ID" value="AYE38311.1"/>
    <property type="molecule type" value="Genomic_DNA"/>
</dbReference>
<feature type="transmembrane region" description="Helical" evidence="1">
    <location>
        <begin position="146"/>
        <end position="175"/>
    </location>
</feature>
<feature type="transmembrane region" description="Helical" evidence="1">
    <location>
        <begin position="422"/>
        <end position="442"/>
    </location>
</feature>
<dbReference type="RefSeq" id="WP_120142559.1">
    <property type="nucleotide sequence ID" value="NZ_CP031933.2"/>
</dbReference>
<keyword evidence="1" id="KW-0472">Membrane</keyword>
<evidence type="ECO:0000313" key="3">
    <source>
        <dbReference type="Proteomes" id="UP000267208"/>
    </source>
</evidence>
<dbReference type="KEGG" id="lzh:D1B17_06555"/>
<feature type="transmembrane region" description="Helical" evidence="1">
    <location>
        <begin position="117"/>
        <end position="140"/>
    </location>
</feature>
<dbReference type="AlphaFoldDB" id="A0A386PQU1"/>
<organism evidence="2 3">
    <name type="scientific">Companilactobacillus zhachilii</name>
    <dbReference type="NCBI Taxonomy" id="2304606"/>
    <lineage>
        <taxon>Bacteria</taxon>
        <taxon>Bacillati</taxon>
        <taxon>Bacillota</taxon>
        <taxon>Bacilli</taxon>
        <taxon>Lactobacillales</taxon>
        <taxon>Lactobacillaceae</taxon>
        <taxon>Companilactobacillus</taxon>
    </lineage>
</organism>
<sequence>MNKKQLGTLMAVNLRLLNPQVTDRYRKKGKTGASLTRKLWFQFLINGAIFLLIYGMTMISVDFSKLPGMFTFYVAIFILLAISQSISGIYNIFFAGKDLNSYLPLPFRQKEIFLSKILVVSFNVIPFSLPLFVVFILLGWRSGMMIPLAILMSLVVYLLLMAVIFMLCSLIVFALTKTKLFREHQNLVMNILTGVTLAVVLGGIYLINGGNSSSTDGMIDRPVILFLMPIFDLFKQPISLASGFSWLGLLGLTVILVILLKQLVLPKISEQLTSVNTAMLSNSHQRSSSKRHGLNADLDAYNRQLLKEPNLMLQVIMNSIMVPVIFIFSFAFAKVPNGLGLEWLGVFFVGGLAFSTITVNPAALVANLISLDRANLEFVRSLPISMRRYLQRKFLLGYEIQLLVNLLMVVIISIIIKAGLLMSLSLIFGTILGTYFVSLHYFRRDYRLRITNWTNVTELFNRGGGNLGMMATMFATLIIGVILIVGYSMIIIMTPFALIINTIVAILVITVSVLIFRHYQTTFWERFD</sequence>
<feature type="transmembrane region" description="Helical" evidence="1">
    <location>
        <begin position="311"/>
        <end position="333"/>
    </location>
</feature>
<feature type="transmembrane region" description="Helical" evidence="1">
    <location>
        <begin position="39"/>
        <end position="60"/>
    </location>
</feature>
<reference evidence="3" key="1">
    <citation type="submission" date="2018-08" db="EMBL/GenBank/DDBJ databases">
        <title>Genome of Lactobacillus sp. HBUAS52074.</title>
        <authorList>
            <person name="Guo Z."/>
            <person name="Zhang Z.D."/>
        </authorList>
    </citation>
    <scope>NUCLEOTIDE SEQUENCE [LARGE SCALE GENOMIC DNA]</scope>
    <source>
        <strain evidence="3">HBUAS52074</strain>
    </source>
</reference>
<feature type="transmembrane region" description="Helical" evidence="1">
    <location>
        <begin position="345"/>
        <end position="371"/>
    </location>
</feature>
<proteinExistence type="predicted"/>
<keyword evidence="1" id="KW-1133">Transmembrane helix</keyword>
<evidence type="ECO:0000256" key="1">
    <source>
        <dbReference type="SAM" id="Phobius"/>
    </source>
</evidence>
<gene>
    <name evidence="2" type="ORF">D1B17_06555</name>
</gene>